<dbReference type="NCBIfam" id="NF009727">
    <property type="entry name" value="PRK13254.1-1"/>
    <property type="match status" value="1"/>
</dbReference>
<comment type="subcellular location">
    <subcellularLocation>
        <location evidence="1">Cell inner membrane</location>
    </subcellularLocation>
    <subcellularLocation>
        <location evidence="12">Cell membrane</location>
        <topology evidence="12">Single-pass type II membrane protein</topology>
    </subcellularLocation>
</comment>
<comment type="function">
    <text evidence="11 12">Heme chaperone required for the biogenesis of c-type cytochromes. Transiently binds heme delivered by CcmC and transfers the heme to apo-cytochromes in a process facilitated by CcmF and CcmH.</text>
</comment>
<evidence type="ECO:0000256" key="8">
    <source>
        <dbReference type="ARBA" id="ARBA00022989"/>
    </source>
</evidence>
<keyword evidence="10 12" id="KW-0472">Membrane</keyword>
<comment type="similarity">
    <text evidence="12">Belongs to the CcmE/CycJ family.</text>
</comment>
<evidence type="ECO:0000256" key="10">
    <source>
        <dbReference type="ARBA" id="ARBA00023136"/>
    </source>
</evidence>
<evidence type="ECO:0000256" key="13">
    <source>
        <dbReference type="PIRSR" id="PIRSR604329-50"/>
    </source>
</evidence>
<dbReference type="EMBL" id="CP010027">
    <property type="protein sequence ID" value="AJZ62274.1"/>
    <property type="molecule type" value="Genomic_DNA"/>
</dbReference>
<feature type="topological domain" description="Extracellular" evidence="12">
    <location>
        <begin position="29"/>
        <end position="181"/>
    </location>
</feature>
<dbReference type="SUPFAM" id="SSF82093">
    <property type="entry name" value="Heme chaperone CcmE"/>
    <property type="match status" value="1"/>
</dbReference>
<evidence type="ECO:0000313" key="16">
    <source>
        <dbReference type="Proteomes" id="UP000032614"/>
    </source>
</evidence>
<evidence type="ECO:0000256" key="1">
    <source>
        <dbReference type="ARBA" id="ARBA00004533"/>
    </source>
</evidence>
<evidence type="ECO:0000256" key="5">
    <source>
        <dbReference type="ARBA" id="ARBA00022723"/>
    </source>
</evidence>
<evidence type="ECO:0000256" key="9">
    <source>
        <dbReference type="ARBA" id="ARBA00023004"/>
    </source>
</evidence>
<organism evidence="15 16">
    <name type="scientific">Paraburkholderia fungorum</name>
    <dbReference type="NCBI Taxonomy" id="134537"/>
    <lineage>
        <taxon>Bacteria</taxon>
        <taxon>Pseudomonadati</taxon>
        <taxon>Pseudomonadota</taxon>
        <taxon>Betaproteobacteria</taxon>
        <taxon>Burkholderiales</taxon>
        <taxon>Burkholderiaceae</taxon>
        <taxon>Paraburkholderia</taxon>
    </lineage>
</organism>
<dbReference type="GeneID" id="66520216"/>
<gene>
    <name evidence="12" type="primary">ccmE</name>
    <name evidence="12" type="synonym">cycJ</name>
    <name evidence="15" type="ORF">OI25_6448</name>
</gene>
<dbReference type="FunFam" id="2.40.50.140:FF:000104">
    <property type="entry name" value="Cytochrome c-type biogenesis protein CcmE"/>
    <property type="match status" value="1"/>
</dbReference>
<evidence type="ECO:0000256" key="6">
    <source>
        <dbReference type="ARBA" id="ARBA00022748"/>
    </source>
</evidence>
<accession>A0AAU8TDZ1</accession>
<evidence type="ECO:0000256" key="14">
    <source>
        <dbReference type="SAM" id="MobiDB-lite"/>
    </source>
</evidence>
<dbReference type="NCBIfam" id="NF009729">
    <property type="entry name" value="PRK13254.1-3"/>
    <property type="match status" value="1"/>
</dbReference>
<dbReference type="NCBIfam" id="NF009731">
    <property type="entry name" value="PRK13254.1-5"/>
    <property type="match status" value="1"/>
</dbReference>
<dbReference type="GO" id="GO:0017003">
    <property type="term" value="P:protein-heme linkage"/>
    <property type="evidence" value="ECO:0007669"/>
    <property type="project" value="UniProtKB-UniRule"/>
</dbReference>
<keyword evidence="9 12" id="KW-0408">Iron</keyword>
<feature type="region of interest" description="Disordered" evidence="14">
    <location>
        <begin position="139"/>
        <end position="181"/>
    </location>
</feature>
<feature type="binding site" description="covalent" evidence="12 13">
    <location>
        <position position="123"/>
    </location>
    <ligand>
        <name>heme</name>
        <dbReference type="ChEBI" id="CHEBI:30413"/>
    </ligand>
</feature>
<keyword evidence="6 12" id="KW-0201">Cytochrome c-type biogenesis</keyword>
<feature type="compositionally biased region" description="Low complexity" evidence="14">
    <location>
        <begin position="139"/>
        <end position="163"/>
    </location>
</feature>
<keyword evidence="8 12" id="KW-1133">Transmembrane helix</keyword>
<dbReference type="GO" id="GO:0046872">
    <property type="term" value="F:metal ion binding"/>
    <property type="evidence" value="ECO:0007669"/>
    <property type="project" value="UniProtKB-KW"/>
</dbReference>
<dbReference type="InterPro" id="IPR012340">
    <property type="entry name" value="NA-bd_OB-fold"/>
</dbReference>
<dbReference type="PANTHER" id="PTHR34128:SF2">
    <property type="entry name" value="CYTOCHROME C-TYPE BIOGENESIS PROTEIN CCME HOMOLOG, MITOCHONDRIAL"/>
    <property type="match status" value="1"/>
</dbReference>
<keyword evidence="7 12" id="KW-0735">Signal-anchor</keyword>
<evidence type="ECO:0000256" key="2">
    <source>
        <dbReference type="ARBA" id="ARBA00022475"/>
    </source>
</evidence>
<evidence type="ECO:0000256" key="12">
    <source>
        <dbReference type="HAMAP-Rule" id="MF_01959"/>
    </source>
</evidence>
<feature type="topological domain" description="Cytoplasmic" evidence="12">
    <location>
        <begin position="1"/>
        <end position="7"/>
    </location>
</feature>
<dbReference type="RefSeq" id="WP_046572639.1">
    <property type="nucleotide sequence ID" value="NZ_CAKZHR010000078.1"/>
</dbReference>
<dbReference type="Pfam" id="PF03100">
    <property type="entry name" value="CcmE"/>
    <property type="match status" value="1"/>
</dbReference>
<dbReference type="InterPro" id="IPR004329">
    <property type="entry name" value="CcmE"/>
</dbReference>
<dbReference type="PANTHER" id="PTHR34128">
    <property type="entry name" value="CYTOCHROME C-TYPE BIOGENESIS PROTEIN CCME HOMOLOG, MITOCHONDRIAL"/>
    <property type="match status" value="1"/>
</dbReference>
<dbReference type="GO" id="GO:0005886">
    <property type="term" value="C:plasma membrane"/>
    <property type="evidence" value="ECO:0007669"/>
    <property type="project" value="UniProtKB-SubCell"/>
</dbReference>
<dbReference type="AlphaFoldDB" id="A0AAU8TDZ1"/>
<dbReference type="HAMAP" id="MF_01959">
    <property type="entry name" value="CcmE"/>
    <property type="match status" value="1"/>
</dbReference>
<feature type="binding site" description="axial binding residue" evidence="12 13">
    <location>
        <position position="127"/>
    </location>
    <ligand>
        <name>heme</name>
        <dbReference type="ChEBI" id="CHEBI:30413"/>
    </ligand>
    <ligandPart>
        <name>Fe</name>
        <dbReference type="ChEBI" id="CHEBI:18248"/>
    </ligandPart>
</feature>
<evidence type="ECO:0000313" key="15">
    <source>
        <dbReference type="EMBL" id="AJZ62274.1"/>
    </source>
</evidence>
<dbReference type="GO" id="GO:0017004">
    <property type="term" value="P:cytochrome complex assembly"/>
    <property type="evidence" value="ECO:0007669"/>
    <property type="project" value="UniProtKB-KW"/>
</dbReference>
<dbReference type="KEGG" id="bfn:OI25_6448"/>
<protein>
    <recommendedName>
        <fullName evidence="12">Cytochrome c-type biogenesis protein CcmE</fullName>
    </recommendedName>
    <alternativeName>
        <fullName evidence="12">Cytochrome c maturation protein E</fullName>
    </alternativeName>
    <alternativeName>
        <fullName evidence="12">Heme chaperone CcmE</fullName>
    </alternativeName>
</protein>
<dbReference type="Gene3D" id="2.40.50.140">
    <property type="entry name" value="Nucleic acid-binding proteins"/>
    <property type="match status" value="1"/>
</dbReference>
<feature type="compositionally biased region" description="Basic and acidic residues" evidence="14">
    <location>
        <begin position="164"/>
        <end position="173"/>
    </location>
</feature>
<dbReference type="InterPro" id="IPR036127">
    <property type="entry name" value="CcmE-like_sf"/>
</dbReference>
<keyword evidence="2 12" id="KW-1003">Cell membrane</keyword>
<proteinExistence type="inferred from homology"/>
<sequence length="181" mass="19160">MSARSRRLGWIVGAVLAAGLTCALVLNAFRANVTFFVSPSQIAAQQLPQARRFRLGGLVQRGSLSRGADGLSVHFIVTDTVKQVAVVYHGVLPDLFREGSGVVAQGRLGSDGQFHADEVLAKHDEKYMPPDAAEAVRRAQAPAMRPTAPAASAAAAALRLTARTPDDARRADNRQPGGIQP</sequence>
<keyword evidence="4 12" id="KW-0812">Transmembrane</keyword>
<evidence type="ECO:0000256" key="4">
    <source>
        <dbReference type="ARBA" id="ARBA00022692"/>
    </source>
</evidence>
<evidence type="ECO:0000256" key="7">
    <source>
        <dbReference type="ARBA" id="ARBA00022968"/>
    </source>
</evidence>
<dbReference type="GO" id="GO:0020037">
    <property type="term" value="F:heme binding"/>
    <property type="evidence" value="ECO:0007669"/>
    <property type="project" value="InterPro"/>
</dbReference>
<dbReference type="Proteomes" id="UP000032614">
    <property type="component" value="Chromosome 2"/>
</dbReference>
<name>A0AAU8TDZ1_9BURK</name>
<evidence type="ECO:0000256" key="3">
    <source>
        <dbReference type="ARBA" id="ARBA00022617"/>
    </source>
</evidence>
<keyword evidence="5 12" id="KW-0479">Metal-binding</keyword>
<keyword evidence="3 12" id="KW-0349">Heme</keyword>
<reference evidence="15 16" key="1">
    <citation type="journal article" date="2015" name="Genome Announc.">
        <title>Complete genome sequences for 59 burkholderia isolates, both pathogenic and near neighbor.</title>
        <authorList>
            <person name="Johnson S.L."/>
            <person name="Bishop-Lilly K.A."/>
            <person name="Ladner J.T."/>
            <person name="Daligault H.E."/>
            <person name="Davenport K.W."/>
            <person name="Jaissle J."/>
            <person name="Frey K.G."/>
            <person name="Koroleva G.I."/>
            <person name="Bruce D.C."/>
            <person name="Coyne S.R."/>
            <person name="Broomall S.M."/>
            <person name="Li P.E."/>
            <person name="Teshima H."/>
            <person name="Gibbons H.S."/>
            <person name="Palacios G.F."/>
            <person name="Rosenzweig C.N."/>
            <person name="Redden C.L."/>
            <person name="Xu Y."/>
            <person name="Minogue T.D."/>
            <person name="Chain P.S."/>
        </authorList>
    </citation>
    <scope>NUCLEOTIDE SEQUENCE [LARGE SCALE GENOMIC DNA]</scope>
    <source>
        <strain evidence="15 16">ATCC BAA-463</strain>
    </source>
</reference>
<evidence type="ECO:0000256" key="11">
    <source>
        <dbReference type="ARBA" id="ARBA00056663"/>
    </source>
</evidence>